<dbReference type="PANTHER" id="PTHR11003:SF269">
    <property type="entry name" value="POTASSIUM CHANNEL DOMAIN-CONTAINING PROTEIN"/>
    <property type="match status" value="1"/>
</dbReference>
<keyword evidence="4 10" id="KW-1133">Transmembrane helix</keyword>
<name>A0AAN5CM76_9BILA</name>
<evidence type="ECO:0000256" key="7">
    <source>
        <dbReference type="ARBA" id="ARBA00023303"/>
    </source>
</evidence>
<dbReference type="Gene3D" id="1.10.287.70">
    <property type="match status" value="1"/>
</dbReference>
<evidence type="ECO:0000256" key="6">
    <source>
        <dbReference type="ARBA" id="ARBA00023136"/>
    </source>
</evidence>
<dbReference type="SUPFAM" id="SSF81324">
    <property type="entry name" value="Voltage-gated potassium channels"/>
    <property type="match status" value="2"/>
</dbReference>
<evidence type="ECO:0000256" key="8">
    <source>
        <dbReference type="RuleBase" id="RU003857"/>
    </source>
</evidence>
<feature type="transmembrane region" description="Helical" evidence="10">
    <location>
        <begin position="371"/>
        <end position="389"/>
    </location>
</feature>
<feature type="transmembrane region" description="Helical" evidence="10">
    <location>
        <begin position="158"/>
        <end position="178"/>
    </location>
</feature>
<feature type="transmembrane region" description="Helical" evidence="10">
    <location>
        <begin position="401"/>
        <end position="424"/>
    </location>
</feature>
<gene>
    <name evidence="12" type="ORF">PMAYCL1PPCAC_17227</name>
</gene>
<feature type="domain" description="Potassium channel" evidence="11">
    <location>
        <begin position="236"/>
        <end position="306"/>
    </location>
</feature>
<dbReference type="GO" id="GO:0022841">
    <property type="term" value="F:potassium ion leak channel activity"/>
    <property type="evidence" value="ECO:0007669"/>
    <property type="project" value="TreeGrafter"/>
</dbReference>
<feature type="compositionally biased region" description="Polar residues" evidence="9">
    <location>
        <begin position="40"/>
        <end position="52"/>
    </location>
</feature>
<evidence type="ECO:0000313" key="13">
    <source>
        <dbReference type="Proteomes" id="UP001328107"/>
    </source>
</evidence>
<feature type="transmembrane region" description="Helical" evidence="10">
    <location>
        <begin position="249"/>
        <end position="270"/>
    </location>
</feature>
<dbReference type="Proteomes" id="UP001328107">
    <property type="component" value="Unassembled WGS sequence"/>
</dbReference>
<feature type="non-terminal residue" evidence="12">
    <location>
        <position position="1"/>
    </location>
</feature>
<dbReference type="AlphaFoldDB" id="A0AAN5CM76"/>
<feature type="transmembrane region" description="Helical" evidence="10">
    <location>
        <begin position="282"/>
        <end position="299"/>
    </location>
</feature>
<comment type="similarity">
    <text evidence="8">Belongs to the two pore domain potassium channel (TC 1.A.1.8) family.</text>
</comment>
<keyword evidence="3 8" id="KW-0812">Transmembrane</keyword>
<keyword evidence="5 8" id="KW-0406">Ion transport</keyword>
<feature type="compositionally biased region" description="Basic and acidic residues" evidence="9">
    <location>
        <begin position="14"/>
        <end position="23"/>
    </location>
</feature>
<dbReference type="GO" id="GO:0030322">
    <property type="term" value="P:stabilization of membrane potential"/>
    <property type="evidence" value="ECO:0007669"/>
    <property type="project" value="TreeGrafter"/>
</dbReference>
<evidence type="ECO:0000259" key="11">
    <source>
        <dbReference type="Pfam" id="PF07885"/>
    </source>
</evidence>
<evidence type="ECO:0000256" key="9">
    <source>
        <dbReference type="SAM" id="MobiDB-lite"/>
    </source>
</evidence>
<keyword evidence="7 8" id="KW-0407">Ion channel</keyword>
<dbReference type="EMBL" id="BTRK01000004">
    <property type="protein sequence ID" value="GMR47031.1"/>
    <property type="molecule type" value="Genomic_DNA"/>
</dbReference>
<accession>A0AAN5CM76</accession>
<dbReference type="InterPro" id="IPR013099">
    <property type="entry name" value="K_chnl_dom"/>
</dbReference>
<dbReference type="GO" id="GO:0015271">
    <property type="term" value="F:outward rectifier potassium channel activity"/>
    <property type="evidence" value="ECO:0007669"/>
    <property type="project" value="TreeGrafter"/>
</dbReference>
<dbReference type="Pfam" id="PF07885">
    <property type="entry name" value="Ion_trans_2"/>
    <property type="match status" value="1"/>
</dbReference>
<dbReference type="GO" id="GO:0005886">
    <property type="term" value="C:plasma membrane"/>
    <property type="evidence" value="ECO:0007669"/>
    <property type="project" value="TreeGrafter"/>
</dbReference>
<evidence type="ECO:0000256" key="2">
    <source>
        <dbReference type="ARBA" id="ARBA00022448"/>
    </source>
</evidence>
<comment type="subcellular location">
    <subcellularLocation>
        <location evidence="1">Membrane</location>
        <topology evidence="1">Multi-pass membrane protein</topology>
    </subcellularLocation>
</comment>
<evidence type="ECO:0000256" key="1">
    <source>
        <dbReference type="ARBA" id="ARBA00004141"/>
    </source>
</evidence>
<sequence length="515" mass="57703">TKTKLSRQISLPGKESEQKEHVDVPPAQLTVQGLSHGRKSSQNTTRSMNRASLKNELPTAPAEPTPDVDYMRYLANLSTVTINHGREFRNVPAYLRQFEMSRRGSTFTGDRPTVRRRVSTVHEPVDHHPPAPTKPPNKVKRACVAVLSKHRAVGLRHFLFAIVLAAYAVGGMFLFHALEAPFEQKTVVETREAMNEAIDILAEDFIVASKVSNANMSMLLKKAYITLIKIDGKYTGSTFYKLEEREYPLWTWTYGTAFFFAFTLYSTVGYGSIFPSTDLGRVVVIFYTAIGFPVALVIVRDIGSVLLVYLTRIYAFIVTQIRKVRGYNTQSSEEAIMLPMNVAFLLSFFVVLMTAVFVANYDAGGPEPGLGLFHSFYFCFLSYAAVGLGDLMPVNHVHPPLVAIVLLCCMPLMRVINRVLYVGIENRMYGTVACLEDSIDRIAPDGNEQEDRLETIAEDVENDPHGFDHLSTLDEDLSGGEEDQEDNRIHQELMNNFTLRSASGISNHNKEQQTK</sequence>
<proteinExistence type="inferred from homology"/>
<dbReference type="PANTHER" id="PTHR11003">
    <property type="entry name" value="POTASSIUM CHANNEL, SUBFAMILY K"/>
    <property type="match status" value="1"/>
</dbReference>
<keyword evidence="6 10" id="KW-0472">Membrane</keyword>
<reference evidence="13" key="1">
    <citation type="submission" date="2022-10" db="EMBL/GenBank/DDBJ databases">
        <title>Genome assembly of Pristionchus species.</title>
        <authorList>
            <person name="Yoshida K."/>
            <person name="Sommer R.J."/>
        </authorList>
    </citation>
    <scope>NUCLEOTIDE SEQUENCE [LARGE SCALE GENOMIC DNA]</scope>
    <source>
        <strain evidence="13">RS5460</strain>
    </source>
</reference>
<keyword evidence="2 8" id="KW-0813">Transport</keyword>
<protein>
    <recommendedName>
        <fullName evidence="11">Potassium channel domain-containing protein</fullName>
    </recommendedName>
</protein>
<dbReference type="InterPro" id="IPR003280">
    <property type="entry name" value="2pore_dom_K_chnl"/>
</dbReference>
<organism evidence="12 13">
    <name type="scientific">Pristionchus mayeri</name>
    <dbReference type="NCBI Taxonomy" id="1317129"/>
    <lineage>
        <taxon>Eukaryota</taxon>
        <taxon>Metazoa</taxon>
        <taxon>Ecdysozoa</taxon>
        <taxon>Nematoda</taxon>
        <taxon>Chromadorea</taxon>
        <taxon>Rhabditida</taxon>
        <taxon>Rhabditina</taxon>
        <taxon>Diplogasteromorpha</taxon>
        <taxon>Diplogasteroidea</taxon>
        <taxon>Neodiplogasteridae</taxon>
        <taxon>Pristionchus</taxon>
    </lineage>
</organism>
<evidence type="ECO:0000256" key="3">
    <source>
        <dbReference type="ARBA" id="ARBA00022692"/>
    </source>
</evidence>
<dbReference type="PRINTS" id="PR01333">
    <property type="entry name" value="2POREKCHANEL"/>
</dbReference>
<feature type="transmembrane region" description="Helical" evidence="10">
    <location>
        <begin position="336"/>
        <end position="359"/>
    </location>
</feature>
<feature type="region of interest" description="Disordered" evidence="9">
    <location>
        <begin position="1"/>
        <end position="65"/>
    </location>
</feature>
<comment type="caution">
    <text evidence="12">The sequence shown here is derived from an EMBL/GenBank/DDBJ whole genome shotgun (WGS) entry which is preliminary data.</text>
</comment>
<keyword evidence="13" id="KW-1185">Reference proteome</keyword>
<evidence type="ECO:0000256" key="5">
    <source>
        <dbReference type="ARBA" id="ARBA00023065"/>
    </source>
</evidence>
<evidence type="ECO:0000313" key="12">
    <source>
        <dbReference type="EMBL" id="GMR47031.1"/>
    </source>
</evidence>
<evidence type="ECO:0000256" key="10">
    <source>
        <dbReference type="SAM" id="Phobius"/>
    </source>
</evidence>
<evidence type="ECO:0000256" key="4">
    <source>
        <dbReference type="ARBA" id="ARBA00022989"/>
    </source>
</evidence>
<dbReference type="FunFam" id="1.10.287.70:FF:000151">
    <property type="entry name" value="TWiK family of potassium channels"/>
    <property type="match status" value="1"/>
</dbReference>